<feature type="binding site" evidence="8">
    <location>
        <position position="61"/>
    </location>
    <ligand>
        <name>Ni(2+)</name>
        <dbReference type="ChEBI" id="CHEBI:49786"/>
    </ligand>
</feature>
<keyword evidence="7 9" id="KW-0560">Oxidoreductase</keyword>
<comment type="similarity">
    <text evidence="3 9">Belongs to the [NiFe]/[NiFeSe] hydrogenase large subunit family.</text>
</comment>
<evidence type="ECO:0000256" key="9">
    <source>
        <dbReference type="RuleBase" id="RU003896"/>
    </source>
</evidence>
<dbReference type="PROSITE" id="PS00508">
    <property type="entry name" value="NI_HGENASE_L_2"/>
    <property type="match status" value="1"/>
</dbReference>
<dbReference type="RefSeq" id="WP_106063704.1">
    <property type="nucleotide sequence ID" value="NZ_PVXO01000044.1"/>
</dbReference>
<evidence type="ECO:0000256" key="2">
    <source>
        <dbReference type="ARBA" id="ARBA00004196"/>
    </source>
</evidence>
<feature type="binding site" evidence="8">
    <location>
        <position position="401"/>
    </location>
    <ligand>
        <name>Mg(2+)</name>
        <dbReference type="ChEBI" id="CHEBI:18420"/>
    </ligand>
</feature>
<keyword evidence="8" id="KW-0408">Iron</keyword>
<feature type="binding site" evidence="8">
    <location>
        <position position="449"/>
    </location>
    <ligand>
        <name>Ni(2+)</name>
        <dbReference type="ChEBI" id="CHEBI:49786"/>
    </ligand>
</feature>
<dbReference type="Pfam" id="PF00374">
    <property type="entry name" value="NiFeSe_Hases"/>
    <property type="match status" value="3"/>
</dbReference>
<feature type="binding site" evidence="8">
    <location>
        <position position="64"/>
    </location>
    <ligand>
        <name>Ni(2+)</name>
        <dbReference type="ChEBI" id="CHEBI:49786"/>
    </ligand>
</feature>
<protein>
    <submittedName>
        <fullName evidence="10">Periplasmic [NiFeSe] hydrogenase large subunit</fullName>
        <ecNumber evidence="10">1.12.99.6</ecNumber>
    </submittedName>
</protein>
<organism evidence="10 11">
    <name type="scientific">Clostridium liquoris</name>
    <dbReference type="NCBI Taxonomy" id="1289519"/>
    <lineage>
        <taxon>Bacteria</taxon>
        <taxon>Bacillati</taxon>
        <taxon>Bacillota</taxon>
        <taxon>Clostridia</taxon>
        <taxon>Eubacteriales</taxon>
        <taxon>Clostridiaceae</taxon>
        <taxon>Clostridium</taxon>
    </lineage>
</organism>
<keyword evidence="11" id="KW-1185">Reference proteome</keyword>
<comment type="cofactor">
    <cofactor evidence="1 8">
        <name>Ni(2+)</name>
        <dbReference type="ChEBI" id="CHEBI:49786"/>
    </cofactor>
</comment>
<evidence type="ECO:0000256" key="1">
    <source>
        <dbReference type="ARBA" id="ARBA00001967"/>
    </source>
</evidence>
<proteinExistence type="inferred from homology"/>
<keyword evidence="8" id="KW-0460">Magnesium</keyword>
<dbReference type="EMBL" id="PVXO01000044">
    <property type="protein sequence ID" value="PRR78524.1"/>
    <property type="molecule type" value="Genomic_DNA"/>
</dbReference>
<accession>A0A2T0B3P0</accession>
<evidence type="ECO:0000313" key="11">
    <source>
        <dbReference type="Proteomes" id="UP000239706"/>
    </source>
</evidence>
<name>A0A2T0B3P0_9CLOT</name>
<evidence type="ECO:0000256" key="7">
    <source>
        <dbReference type="ARBA" id="ARBA00023002"/>
    </source>
</evidence>
<dbReference type="OrthoDB" id="9761717at2"/>
<dbReference type="Proteomes" id="UP000239706">
    <property type="component" value="Unassembled WGS sequence"/>
</dbReference>
<dbReference type="GO" id="GO:0030313">
    <property type="term" value="C:cell envelope"/>
    <property type="evidence" value="ECO:0007669"/>
    <property type="project" value="UniProtKB-SubCell"/>
</dbReference>
<feature type="binding site" evidence="8">
    <location>
        <position position="42"/>
    </location>
    <ligand>
        <name>Mg(2+)</name>
        <dbReference type="ChEBI" id="CHEBI:18420"/>
    </ligand>
</feature>
<keyword evidence="5 8" id="KW-0533">Nickel</keyword>
<dbReference type="GO" id="GO:0033748">
    <property type="term" value="F:hydrogenase (acceptor) activity"/>
    <property type="evidence" value="ECO:0007669"/>
    <property type="project" value="UniProtKB-EC"/>
</dbReference>
<dbReference type="SUPFAM" id="SSF56762">
    <property type="entry name" value="HydB/Nqo4-like"/>
    <property type="match status" value="1"/>
</dbReference>
<dbReference type="AlphaFoldDB" id="A0A2T0B3P0"/>
<dbReference type="PROSITE" id="PS00507">
    <property type="entry name" value="NI_HGENASE_L_1"/>
    <property type="match status" value="1"/>
</dbReference>
<comment type="caution">
    <text evidence="10">The sequence shown here is derived from an EMBL/GenBank/DDBJ whole genome shotgun (WGS) entry which is preliminary data.</text>
</comment>
<dbReference type="InterPro" id="IPR029014">
    <property type="entry name" value="NiFe-Hase_large"/>
</dbReference>
<dbReference type="PANTHER" id="PTHR42958:SF2">
    <property type="entry name" value="UPTAKE HYDROGENASE LARGE SUBUNIT"/>
    <property type="match status" value="1"/>
</dbReference>
<dbReference type="InterPro" id="IPR050867">
    <property type="entry name" value="NiFe/NiFeSe_hydrgnase_LSU"/>
</dbReference>
<comment type="subunit">
    <text evidence="4">Heterodimer of a large and a small subunit.</text>
</comment>
<dbReference type="PANTHER" id="PTHR42958">
    <property type="entry name" value="HYDROGENASE-2 LARGE CHAIN"/>
    <property type="match status" value="1"/>
</dbReference>
<evidence type="ECO:0000256" key="4">
    <source>
        <dbReference type="ARBA" id="ARBA00011771"/>
    </source>
</evidence>
<sequence length="469" mass="53185">MSKVITIDPITRMSGFLEITAKVEGNLVIDASTSGLLFRGFEKMLRGRSPLDAIYFTERICGICSTAHGMASTLALEDALKVFPNENDKYIRDILHGFEFLQNHIRHFYLYVIPSYVKLPDIHPISPQDSKDFRLPNHLNERISKNYIKAIEYSRLAHEGLAVLGGKAPHNHGIFVGGVTVNIDAYKLEKVKSIISKIKEFSNVMLEDAYIIAKYYPDYFKKGITYPYFMSYGVFNNYHEKELIYANPGVSIDGKTYELDSNKITENIHYAWYISDKNVKRPGEDIEYQVDISKKKAYTFIKAPRYEGLPMQVGPLARLIINGEYKGGNGTMDRIIARAIETKRIAEIMEILCQKVEIKNNNQEIYSMPDKAYGVGLIDTTRGALGHWVSIENKVIKNYDIITPTMWNLSPKDEKGLYGTTEKALVGTEVKNTEDPIELGRIARAFDPCVSCATHVIVEGREPIEIRVL</sequence>
<dbReference type="GO" id="GO:0008901">
    <property type="term" value="F:ferredoxin hydrogenase activity"/>
    <property type="evidence" value="ECO:0007669"/>
    <property type="project" value="InterPro"/>
</dbReference>
<evidence type="ECO:0000256" key="3">
    <source>
        <dbReference type="ARBA" id="ARBA00009292"/>
    </source>
</evidence>
<evidence type="ECO:0000256" key="8">
    <source>
        <dbReference type="PIRSR" id="PIRSR601501-1"/>
    </source>
</evidence>
<reference evidence="10 11" key="1">
    <citation type="submission" date="2018-03" db="EMBL/GenBank/DDBJ databases">
        <title>Genome sequence of Clostridium liquoris DSM 100320.</title>
        <authorList>
            <person name="Poehlein A."/>
            <person name="Daniel R."/>
        </authorList>
    </citation>
    <scope>NUCLEOTIDE SEQUENCE [LARGE SCALE GENOMIC DNA]</scope>
    <source>
        <strain evidence="10 11">DSM 100320</strain>
    </source>
</reference>
<feature type="binding site" evidence="8">
    <location>
        <position position="452"/>
    </location>
    <ligand>
        <name>Fe cation</name>
        <dbReference type="ChEBI" id="CHEBI:24875"/>
    </ligand>
</feature>
<comment type="cofactor">
    <cofactor evidence="8">
        <name>Fe cation</name>
        <dbReference type="ChEBI" id="CHEBI:24875"/>
    </cofactor>
</comment>
<dbReference type="GO" id="GO:0016151">
    <property type="term" value="F:nickel cation binding"/>
    <property type="evidence" value="ECO:0007669"/>
    <property type="project" value="InterPro"/>
</dbReference>
<dbReference type="InterPro" id="IPR018194">
    <property type="entry name" value="Ni-dep_hyd_lsu_Ni_BS"/>
</dbReference>
<gene>
    <name evidence="10" type="ORF">CLLI_16080</name>
</gene>
<evidence type="ECO:0000313" key="10">
    <source>
        <dbReference type="EMBL" id="PRR78524.1"/>
    </source>
</evidence>
<comment type="subcellular location">
    <subcellularLocation>
        <location evidence="2">Cell envelope</location>
    </subcellularLocation>
</comment>
<dbReference type="EC" id="1.12.99.6" evidence="10"/>
<evidence type="ECO:0000256" key="5">
    <source>
        <dbReference type="ARBA" id="ARBA00022596"/>
    </source>
</evidence>
<feature type="binding site" evidence="8">
    <location>
        <position position="64"/>
    </location>
    <ligand>
        <name>Fe cation</name>
        <dbReference type="ChEBI" id="CHEBI:24875"/>
    </ligand>
</feature>
<dbReference type="InterPro" id="IPR001501">
    <property type="entry name" value="Ni-dep_hyd_lsu"/>
</dbReference>
<feature type="binding site" evidence="8">
    <location>
        <position position="455"/>
    </location>
    <ligand>
        <name>Mg(2+)</name>
        <dbReference type="ChEBI" id="CHEBI:18420"/>
    </ligand>
</feature>
<keyword evidence="6 8" id="KW-0479">Metal-binding</keyword>
<dbReference type="Gene3D" id="1.10.645.10">
    <property type="entry name" value="Cytochrome-c3 Hydrogenase, chain B"/>
    <property type="match status" value="1"/>
</dbReference>
<evidence type="ECO:0000256" key="6">
    <source>
        <dbReference type="ARBA" id="ARBA00022723"/>
    </source>
</evidence>